<evidence type="ECO:0000256" key="4">
    <source>
        <dbReference type="ARBA" id="ARBA00023110"/>
    </source>
</evidence>
<feature type="domain" description="PPIase FKBP-type" evidence="8">
    <location>
        <begin position="230"/>
        <end position="318"/>
    </location>
</feature>
<dbReference type="PANTHER" id="PTHR43811:SF19">
    <property type="entry name" value="39 KDA FK506-BINDING NUCLEAR PROTEIN"/>
    <property type="match status" value="1"/>
</dbReference>
<protein>
    <recommendedName>
        <fullName evidence="3 6">peptidylprolyl isomerase</fullName>
        <ecNumber evidence="3 6">5.2.1.8</ecNumber>
    </recommendedName>
</protein>
<dbReference type="PROSITE" id="PS50059">
    <property type="entry name" value="FKBP_PPIASE"/>
    <property type="match status" value="2"/>
</dbReference>
<dbReference type="Proteomes" id="UP000032066">
    <property type="component" value="Unassembled WGS sequence"/>
</dbReference>
<organism evidence="9 10">
    <name type="scientific">Kitasatospora griseola</name>
    <name type="common">Streptomyces griseolosporeus</name>
    <dbReference type="NCBI Taxonomy" id="2064"/>
    <lineage>
        <taxon>Bacteria</taxon>
        <taxon>Bacillati</taxon>
        <taxon>Actinomycetota</taxon>
        <taxon>Actinomycetes</taxon>
        <taxon>Kitasatosporales</taxon>
        <taxon>Streptomycetaceae</taxon>
        <taxon>Kitasatospora</taxon>
    </lineage>
</organism>
<evidence type="ECO:0000256" key="3">
    <source>
        <dbReference type="ARBA" id="ARBA00013194"/>
    </source>
</evidence>
<keyword evidence="5 6" id="KW-0413">Isomerase</keyword>
<dbReference type="AlphaFoldDB" id="A0A0D0Q0G0"/>
<dbReference type="FunFam" id="3.10.50.40:FF:000006">
    <property type="entry name" value="Peptidyl-prolyl cis-trans isomerase"/>
    <property type="match status" value="1"/>
</dbReference>
<reference evidence="9 10" key="1">
    <citation type="submission" date="2015-02" db="EMBL/GenBank/DDBJ databases">
        <title>Draft genome sequence of Kitasatospora griseola MF730-N6, a bafilomycin, terpentecin and satosporin producer.</title>
        <authorList>
            <person name="Arens J.C."/>
            <person name="Haltli B."/>
            <person name="Kerr R.G."/>
        </authorList>
    </citation>
    <scope>NUCLEOTIDE SEQUENCE [LARGE SCALE GENOMIC DNA]</scope>
    <source>
        <strain evidence="9 10">MF730-N6</strain>
    </source>
</reference>
<comment type="caution">
    <text evidence="9">The sequence shown here is derived from an EMBL/GenBank/DDBJ whole genome shotgun (WGS) entry which is preliminary data.</text>
</comment>
<dbReference type="GO" id="GO:0003755">
    <property type="term" value="F:peptidyl-prolyl cis-trans isomerase activity"/>
    <property type="evidence" value="ECO:0007669"/>
    <property type="project" value="UniProtKB-KW"/>
</dbReference>
<evidence type="ECO:0000256" key="6">
    <source>
        <dbReference type="PROSITE-ProRule" id="PRU00277"/>
    </source>
</evidence>
<feature type="domain" description="PPIase FKBP-type" evidence="8">
    <location>
        <begin position="80"/>
        <end position="172"/>
    </location>
</feature>
<dbReference type="Pfam" id="PF00254">
    <property type="entry name" value="FKBP_C"/>
    <property type="match status" value="2"/>
</dbReference>
<feature type="compositionally biased region" description="Basic and acidic residues" evidence="7">
    <location>
        <begin position="1"/>
        <end position="17"/>
    </location>
</feature>
<evidence type="ECO:0000256" key="1">
    <source>
        <dbReference type="ARBA" id="ARBA00000971"/>
    </source>
</evidence>
<name>A0A0D0Q0G0_KITGR</name>
<sequence length="323" mass="33510">MYEVNKDSGKPAAKSDAKPAATDTPSQDPVPPIKDNAKALPTVTGDFGSKATITVPQDKPDGTFVVKELSAGSGPKVEKGNWVSIDYTALDWNTGKEIPGSYDEKAGKPQLFQADSGKLIPALDKAVAGHKAGSRVLVVAPPAAAFGAQGNSQLGIAATDSLVFVLDIRQATAPDAVLSGEMTAPPADMPQVKDNGKKPFDITPVPGVPDPTELKSHVLIQGKGRKVEAGEKVVVQYTGALYKDGKKFDSSLDRNQAYTFATGAGSVIEGWDKGVVGQNIGSRIELVIPASLAYKDQASGSIPANSTLVFVIDILDAGVGGED</sequence>
<evidence type="ECO:0000313" key="9">
    <source>
        <dbReference type="EMBL" id="KIQ66037.1"/>
    </source>
</evidence>
<dbReference type="InterPro" id="IPR001179">
    <property type="entry name" value="PPIase_FKBP_dom"/>
</dbReference>
<gene>
    <name evidence="9" type="ORF">TR51_15205</name>
</gene>
<feature type="region of interest" description="Disordered" evidence="7">
    <location>
        <begin position="1"/>
        <end position="41"/>
    </location>
</feature>
<dbReference type="SUPFAM" id="SSF54534">
    <property type="entry name" value="FKBP-like"/>
    <property type="match status" value="2"/>
</dbReference>
<evidence type="ECO:0000256" key="5">
    <source>
        <dbReference type="ARBA" id="ARBA00023235"/>
    </source>
</evidence>
<comment type="catalytic activity">
    <reaction evidence="1 6">
        <text>[protein]-peptidylproline (omega=180) = [protein]-peptidylproline (omega=0)</text>
        <dbReference type="Rhea" id="RHEA:16237"/>
        <dbReference type="Rhea" id="RHEA-COMP:10747"/>
        <dbReference type="Rhea" id="RHEA-COMP:10748"/>
        <dbReference type="ChEBI" id="CHEBI:83833"/>
        <dbReference type="ChEBI" id="CHEBI:83834"/>
        <dbReference type="EC" id="5.2.1.8"/>
    </reaction>
</comment>
<comment type="similarity">
    <text evidence="2">Belongs to the FKBP-type PPIase family.</text>
</comment>
<keyword evidence="10" id="KW-1185">Reference proteome</keyword>
<dbReference type="PATRIC" id="fig|2064.6.peg.3264"/>
<evidence type="ECO:0000256" key="2">
    <source>
        <dbReference type="ARBA" id="ARBA00006577"/>
    </source>
</evidence>
<dbReference type="Gene3D" id="3.10.50.40">
    <property type="match status" value="2"/>
</dbReference>
<dbReference type="PANTHER" id="PTHR43811">
    <property type="entry name" value="FKBP-TYPE PEPTIDYL-PROLYL CIS-TRANS ISOMERASE FKPA"/>
    <property type="match status" value="1"/>
</dbReference>
<evidence type="ECO:0000259" key="8">
    <source>
        <dbReference type="PROSITE" id="PS50059"/>
    </source>
</evidence>
<proteinExistence type="inferred from homology"/>
<dbReference type="STRING" id="2064.TR51_15205"/>
<evidence type="ECO:0000313" key="10">
    <source>
        <dbReference type="Proteomes" id="UP000032066"/>
    </source>
</evidence>
<keyword evidence="4 6" id="KW-0697">Rotamase</keyword>
<dbReference type="EC" id="5.2.1.8" evidence="3 6"/>
<evidence type="ECO:0000256" key="7">
    <source>
        <dbReference type="SAM" id="MobiDB-lite"/>
    </source>
</evidence>
<dbReference type="InterPro" id="IPR046357">
    <property type="entry name" value="PPIase_dom_sf"/>
</dbReference>
<accession>A0A0D0Q0G0</accession>
<dbReference type="EMBL" id="JXZB01000002">
    <property type="protein sequence ID" value="KIQ66037.1"/>
    <property type="molecule type" value="Genomic_DNA"/>
</dbReference>